<protein>
    <recommendedName>
        <fullName evidence="3">Pectate lyase superfamily protein domain-containing protein</fullName>
    </recommendedName>
</protein>
<reference evidence="1 2" key="1">
    <citation type="submission" date="2024-03" db="EMBL/GenBank/DDBJ databases">
        <title>Chitinophaga caseinilytica sp. nov., a casein hydrolysing bacterium isolated from forest soil.</title>
        <authorList>
            <person name="Lee D.S."/>
            <person name="Han D.M."/>
            <person name="Baek J.H."/>
            <person name="Choi D.G."/>
            <person name="Jeon J.H."/>
            <person name="Jeon C.O."/>
        </authorList>
    </citation>
    <scope>NUCLEOTIDE SEQUENCE [LARGE SCALE GENOMIC DNA]</scope>
    <source>
        <strain evidence="1 2">KACC 19118</strain>
    </source>
</reference>
<name>A0ABZ2Z009_9BACT</name>
<dbReference type="Proteomes" id="UP001449657">
    <property type="component" value="Chromosome"/>
</dbReference>
<dbReference type="InterPro" id="IPR011050">
    <property type="entry name" value="Pectin_lyase_fold/virulence"/>
</dbReference>
<dbReference type="EMBL" id="CP150096">
    <property type="protein sequence ID" value="WZN45606.1"/>
    <property type="molecule type" value="Genomic_DNA"/>
</dbReference>
<dbReference type="SUPFAM" id="SSF51126">
    <property type="entry name" value="Pectin lyase-like"/>
    <property type="match status" value="1"/>
</dbReference>
<dbReference type="Gene3D" id="2.160.20.10">
    <property type="entry name" value="Single-stranded right-handed beta-helix, Pectin lyase-like"/>
    <property type="match status" value="1"/>
</dbReference>
<evidence type="ECO:0000313" key="1">
    <source>
        <dbReference type="EMBL" id="WZN45606.1"/>
    </source>
</evidence>
<dbReference type="RefSeq" id="WP_341840358.1">
    <property type="nucleotide sequence ID" value="NZ_CP149792.1"/>
</dbReference>
<evidence type="ECO:0008006" key="3">
    <source>
        <dbReference type="Google" id="ProtNLM"/>
    </source>
</evidence>
<accession>A0ABZ2Z009</accession>
<sequence>MQSSSHFFKRLAWSFGLVIGILPVTARQARADAHPGLTRPSAQIAAESPAQSTSADYVLITDYGAIGDGNIANAGVNTTAMNTALATGKTVKIPYTAAGFHFGTNQITVGSGQIIEGESQVLLKSTATTSLFRMTGFELTSGISNVSIDMTGSGASSTAIRFGTNSAVPVYRVRISKIKFSHCVEAIGDEAHATNYVVDIIIDDCMAWQTRGRQIYNRRSRGFSSSGPPTWISPPILPPWPGRASGWKITPVLSWKEWMLWAGASGRGCTIPLSAPSY</sequence>
<evidence type="ECO:0000313" key="2">
    <source>
        <dbReference type="Proteomes" id="UP001449657"/>
    </source>
</evidence>
<organism evidence="1 2">
    <name type="scientific">Chitinophaga caseinilytica</name>
    <dbReference type="NCBI Taxonomy" id="2267521"/>
    <lineage>
        <taxon>Bacteria</taxon>
        <taxon>Pseudomonadati</taxon>
        <taxon>Bacteroidota</taxon>
        <taxon>Chitinophagia</taxon>
        <taxon>Chitinophagales</taxon>
        <taxon>Chitinophagaceae</taxon>
        <taxon>Chitinophaga</taxon>
    </lineage>
</organism>
<proteinExistence type="predicted"/>
<gene>
    <name evidence="1" type="ORF">WJU22_22155</name>
</gene>
<keyword evidence="2" id="KW-1185">Reference proteome</keyword>
<dbReference type="InterPro" id="IPR012334">
    <property type="entry name" value="Pectin_lyas_fold"/>
</dbReference>